<evidence type="ECO:0000256" key="9">
    <source>
        <dbReference type="ARBA" id="ARBA00049339"/>
    </source>
</evidence>
<dbReference type="SUPFAM" id="SSF47323">
    <property type="entry name" value="Anticodon-binding domain of a subclass of class I aminoacyl-tRNA synthetases"/>
    <property type="match status" value="1"/>
</dbReference>
<evidence type="ECO:0000256" key="6">
    <source>
        <dbReference type="ARBA" id="ARBA00022917"/>
    </source>
</evidence>
<comment type="caution">
    <text evidence="13">The sequence shown here is derived from an EMBL/GenBank/DDBJ whole genome shotgun (WGS) entry which is preliminary data.</text>
</comment>
<evidence type="ECO:0000256" key="8">
    <source>
        <dbReference type="ARBA" id="ARBA00033033"/>
    </source>
</evidence>
<dbReference type="Proteomes" id="UP000605846">
    <property type="component" value="Unassembled WGS sequence"/>
</dbReference>
<dbReference type="InterPro" id="IPR001412">
    <property type="entry name" value="aa-tRNA-synth_I_CS"/>
</dbReference>
<evidence type="ECO:0000256" key="4">
    <source>
        <dbReference type="ARBA" id="ARBA00022741"/>
    </source>
</evidence>
<dbReference type="InterPro" id="IPR035684">
    <property type="entry name" value="ArgRS_core"/>
</dbReference>
<dbReference type="CDD" id="cd07956">
    <property type="entry name" value="Anticodon_Ia_Arg"/>
    <property type="match status" value="1"/>
</dbReference>
<reference evidence="13" key="1">
    <citation type="submission" date="2020-01" db="EMBL/GenBank/DDBJ databases">
        <title>Genome Sequencing of Three Apophysomyces-Like Fungal Strains Confirms a Novel Fungal Genus in the Mucoromycota with divergent Burkholderia-like Endosymbiotic Bacteria.</title>
        <authorList>
            <person name="Stajich J.E."/>
            <person name="Macias A.M."/>
            <person name="Carter-House D."/>
            <person name="Lovett B."/>
            <person name="Kasson L.R."/>
            <person name="Berry K."/>
            <person name="Grigoriev I."/>
            <person name="Chang Y."/>
            <person name="Spatafora J."/>
            <person name="Kasson M.T."/>
        </authorList>
    </citation>
    <scope>NUCLEOTIDE SEQUENCE</scope>
    <source>
        <strain evidence="13">NRRL A-21654</strain>
    </source>
</reference>
<dbReference type="PANTHER" id="PTHR11956:SF11">
    <property type="entry name" value="ARGININE--TRNA LIGASE, MITOCHONDRIAL-RELATED"/>
    <property type="match status" value="1"/>
</dbReference>
<dbReference type="GO" id="GO:0006420">
    <property type="term" value="P:arginyl-tRNA aminoacylation"/>
    <property type="evidence" value="ECO:0007669"/>
    <property type="project" value="InterPro"/>
</dbReference>
<dbReference type="OrthoDB" id="68056at2759"/>
<dbReference type="EMBL" id="JABAYA010000013">
    <property type="protein sequence ID" value="KAF7730865.1"/>
    <property type="molecule type" value="Genomic_DNA"/>
</dbReference>
<dbReference type="EC" id="6.1.1.19" evidence="2"/>
<dbReference type="HAMAP" id="MF_00123">
    <property type="entry name" value="Arg_tRNA_synth"/>
    <property type="match status" value="1"/>
</dbReference>
<dbReference type="GO" id="GO:0032543">
    <property type="term" value="P:mitochondrial translation"/>
    <property type="evidence" value="ECO:0007669"/>
    <property type="project" value="TreeGrafter"/>
</dbReference>
<dbReference type="InterPro" id="IPR014729">
    <property type="entry name" value="Rossmann-like_a/b/a_fold"/>
</dbReference>
<dbReference type="Gene3D" id="1.10.730.10">
    <property type="entry name" value="Isoleucyl-tRNA Synthetase, Domain 1"/>
    <property type="match status" value="1"/>
</dbReference>
<dbReference type="FunFam" id="1.10.730.10:FF:000006">
    <property type="entry name" value="Arginyl-tRNA synthetase 2, mitochondrial"/>
    <property type="match status" value="1"/>
</dbReference>
<evidence type="ECO:0000256" key="10">
    <source>
        <dbReference type="RuleBase" id="RU363038"/>
    </source>
</evidence>
<dbReference type="SUPFAM" id="SSF52374">
    <property type="entry name" value="Nucleotidylyl transferase"/>
    <property type="match status" value="1"/>
</dbReference>
<dbReference type="Pfam" id="PF03485">
    <property type="entry name" value="Arg_tRNA_synt_N"/>
    <property type="match status" value="1"/>
</dbReference>
<dbReference type="PRINTS" id="PR01038">
    <property type="entry name" value="TRNASYNTHARG"/>
</dbReference>
<dbReference type="InterPro" id="IPR036695">
    <property type="entry name" value="Arg-tRNA-synth_N_sf"/>
</dbReference>
<comment type="catalytic activity">
    <reaction evidence="9">
        <text>tRNA(Arg) + L-arginine + ATP = L-arginyl-tRNA(Arg) + AMP + diphosphate</text>
        <dbReference type="Rhea" id="RHEA:20301"/>
        <dbReference type="Rhea" id="RHEA-COMP:9658"/>
        <dbReference type="Rhea" id="RHEA-COMP:9673"/>
        <dbReference type="ChEBI" id="CHEBI:30616"/>
        <dbReference type="ChEBI" id="CHEBI:32682"/>
        <dbReference type="ChEBI" id="CHEBI:33019"/>
        <dbReference type="ChEBI" id="CHEBI:78442"/>
        <dbReference type="ChEBI" id="CHEBI:78513"/>
        <dbReference type="ChEBI" id="CHEBI:456215"/>
        <dbReference type="EC" id="6.1.1.19"/>
    </reaction>
</comment>
<dbReference type="PROSITE" id="PS00178">
    <property type="entry name" value="AA_TRNA_LIGASE_I"/>
    <property type="match status" value="1"/>
</dbReference>
<dbReference type="FunFam" id="3.40.50.620:FF:000058">
    <property type="entry name" value="Mitochondrial arginyl-tRNA synthetase"/>
    <property type="match status" value="1"/>
</dbReference>
<accession>A0A8H7EU02</accession>
<dbReference type="InterPro" id="IPR005148">
    <property type="entry name" value="Arg-tRNA-synth_N"/>
</dbReference>
<dbReference type="Pfam" id="PF05746">
    <property type="entry name" value="DALR_1"/>
    <property type="match status" value="1"/>
</dbReference>
<dbReference type="Gene3D" id="3.40.50.620">
    <property type="entry name" value="HUPs"/>
    <property type="match status" value="1"/>
</dbReference>
<evidence type="ECO:0000256" key="7">
    <source>
        <dbReference type="ARBA" id="ARBA00023146"/>
    </source>
</evidence>
<protein>
    <recommendedName>
        <fullName evidence="2">arginine--tRNA ligase</fullName>
        <ecNumber evidence="2">6.1.1.19</ecNumber>
    </recommendedName>
    <alternativeName>
        <fullName evidence="8">Arginyl-tRNA synthetase</fullName>
    </alternativeName>
</protein>
<evidence type="ECO:0000256" key="1">
    <source>
        <dbReference type="ARBA" id="ARBA00005594"/>
    </source>
</evidence>
<keyword evidence="7 10" id="KW-0030">Aminoacyl-tRNA synthetase</keyword>
<feature type="domain" description="Arginyl tRNA synthetase N-terminal" evidence="12">
    <location>
        <begin position="151"/>
        <end position="231"/>
    </location>
</feature>
<feature type="domain" description="DALR anticodon binding" evidence="11">
    <location>
        <begin position="596"/>
        <end position="711"/>
    </location>
</feature>
<dbReference type="NCBIfam" id="TIGR00456">
    <property type="entry name" value="argS"/>
    <property type="match status" value="1"/>
</dbReference>
<dbReference type="Pfam" id="PF00750">
    <property type="entry name" value="tRNA-synt_1d"/>
    <property type="match status" value="1"/>
</dbReference>
<dbReference type="GO" id="GO:0004814">
    <property type="term" value="F:arginine-tRNA ligase activity"/>
    <property type="evidence" value="ECO:0007669"/>
    <property type="project" value="UniProtKB-EC"/>
</dbReference>
<dbReference type="Gene3D" id="3.30.1360.70">
    <property type="entry name" value="Arginyl tRNA synthetase N-terminal domain"/>
    <property type="match status" value="1"/>
</dbReference>
<evidence type="ECO:0000256" key="3">
    <source>
        <dbReference type="ARBA" id="ARBA00022598"/>
    </source>
</evidence>
<evidence type="ECO:0000256" key="2">
    <source>
        <dbReference type="ARBA" id="ARBA00012837"/>
    </source>
</evidence>
<dbReference type="AlphaFoldDB" id="A0A8H7EU02"/>
<dbReference type="SUPFAM" id="SSF55190">
    <property type="entry name" value="Arginyl-tRNA synthetase (ArgRS), N-terminal 'additional' domain"/>
    <property type="match status" value="1"/>
</dbReference>
<comment type="similarity">
    <text evidence="1 10">Belongs to the class-I aminoacyl-tRNA synthetase family.</text>
</comment>
<evidence type="ECO:0000259" key="12">
    <source>
        <dbReference type="SMART" id="SM01016"/>
    </source>
</evidence>
<dbReference type="GO" id="GO:0005524">
    <property type="term" value="F:ATP binding"/>
    <property type="evidence" value="ECO:0007669"/>
    <property type="project" value="UniProtKB-KW"/>
</dbReference>
<keyword evidence="3 10" id="KW-0436">Ligase</keyword>
<dbReference type="SMART" id="SM00836">
    <property type="entry name" value="DALR_1"/>
    <property type="match status" value="1"/>
</dbReference>
<sequence>MHLTVSKENVPYGLLAVLSAYPQLKEKLELAAGNETSLKVANVEFIGQSAVIRYLIRTGQLLDEQQPENQQQARIIDSILSNNYVVEQHKFSSQPTLVDYLVWGLKAPTDEPLGKEALALADTLLKQQTAAEVTVPEIPNVKSDPKTNVMDVFKNVIAGQLSSVSGVDAALIYEALDTPRSLEHGDLAVALPRLRVKGNPAALAKEWAEKFPLNDYIVAVNPIGPFLNFKLNITKLVQGTIQLVSEKAENYGRNTFGKGKTVVVEFSSPNIAKPFHAGHLRSTIIGSFIRNVYDANGWTAVSMNYLGDWGKQYGLLAIGFAKHGSEELLKQDPIKHLYDVYVQINRDAEEDPSIHDDARAYFKKMEDGDEEALALWRRFRDLSIVKYQEVYGRLNIKFDIYSGESQVSEGMGRAMALLEKCNLLTESDGAKVIELGKYKLGTTVVQKKDGTTLYLTRDLGAAMERYERFNFDKMVYVVASQQELHLKQLFKTLELMGFEWAKKLEHISFGMVQGMSTRKGTVVFLEDILDEAKEIMHDVMKKNEKKYAEIEEPEFVADTIGISGVKIQDNAARRIKNYEFDRNRMFSFEGDTGPYIQYAHARLCSIERKSGLKVNHNAKLELLTEQGAIEVVRTVAQYPDLVKGLMNGYEPCNVVTYAFKLAHDISAVFDQLWVQGAEPDVADARLLMYWSARVTLGNAMRLLGLRPLERM</sequence>
<dbReference type="InterPro" id="IPR001278">
    <property type="entry name" value="Arg-tRNA-ligase"/>
</dbReference>
<evidence type="ECO:0000313" key="13">
    <source>
        <dbReference type="EMBL" id="KAF7730865.1"/>
    </source>
</evidence>
<proteinExistence type="inferred from homology"/>
<dbReference type="SMART" id="SM01016">
    <property type="entry name" value="Arg_tRNA_synt_N"/>
    <property type="match status" value="1"/>
</dbReference>
<dbReference type="CDD" id="cd00671">
    <property type="entry name" value="ArgRS_core"/>
    <property type="match status" value="1"/>
</dbReference>
<evidence type="ECO:0000259" key="11">
    <source>
        <dbReference type="SMART" id="SM00836"/>
    </source>
</evidence>
<keyword evidence="6 10" id="KW-0648">Protein biosynthesis</keyword>
<dbReference type="GO" id="GO:0005739">
    <property type="term" value="C:mitochondrion"/>
    <property type="evidence" value="ECO:0007669"/>
    <property type="project" value="TreeGrafter"/>
</dbReference>
<keyword evidence="4 10" id="KW-0547">Nucleotide-binding</keyword>
<organism evidence="13 14">
    <name type="scientific">Apophysomyces ossiformis</name>
    <dbReference type="NCBI Taxonomy" id="679940"/>
    <lineage>
        <taxon>Eukaryota</taxon>
        <taxon>Fungi</taxon>
        <taxon>Fungi incertae sedis</taxon>
        <taxon>Mucoromycota</taxon>
        <taxon>Mucoromycotina</taxon>
        <taxon>Mucoromycetes</taxon>
        <taxon>Mucorales</taxon>
        <taxon>Mucorineae</taxon>
        <taxon>Mucoraceae</taxon>
        <taxon>Apophysomyces</taxon>
    </lineage>
</organism>
<dbReference type="PANTHER" id="PTHR11956">
    <property type="entry name" value="ARGINYL-TRNA SYNTHETASE"/>
    <property type="match status" value="1"/>
</dbReference>
<keyword evidence="5 10" id="KW-0067">ATP-binding</keyword>
<gene>
    <name evidence="13" type="ORF">EC973_001383</name>
</gene>
<evidence type="ECO:0000256" key="5">
    <source>
        <dbReference type="ARBA" id="ARBA00022840"/>
    </source>
</evidence>
<evidence type="ECO:0000313" key="14">
    <source>
        <dbReference type="Proteomes" id="UP000605846"/>
    </source>
</evidence>
<name>A0A8H7EU02_9FUNG</name>
<dbReference type="InterPro" id="IPR009080">
    <property type="entry name" value="tRNAsynth_Ia_anticodon-bd"/>
</dbReference>
<dbReference type="InterPro" id="IPR008909">
    <property type="entry name" value="DALR_anticod-bd"/>
</dbReference>
<keyword evidence="14" id="KW-1185">Reference proteome</keyword>